<feature type="binding site" evidence="6">
    <location>
        <begin position="228"/>
        <end position="230"/>
    </location>
    <ligand>
        <name>L-serine</name>
        <dbReference type="ChEBI" id="CHEBI:33384"/>
    </ligand>
</feature>
<dbReference type="Pfam" id="PF02403">
    <property type="entry name" value="Seryl_tRNA_N"/>
    <property type="match status" value="1"/>
</dbReference>
<dbReference type="Pfam" id="PF00587">
    <property type="entry name" value="tRNA-synt_2b"/>
    <property type="match status" value="1"/>
</dbReference>
<feature type="binding site" evidence="6">
    <location>
        <position position="381"/>
    </location>
    <ligand>
        <name>L-serine</name>
        <dbReference type="ChEBI" id="CHEBI:33384"/>
    </ligand>
</feature>
<comment type="catalytic activity">
    <reaction evidence="6">
        <text>tRNA(Ser) + L-serine + ATP = L-seryl-tRNA(Ser) + AMP + diphosphate + H(+)</text>
        <dbReference type="Rhea" id="RHEA:12292"/>
        <dbReference type="Rhea" id="RHEA-COMP:9669"/>
        <dbReference type="Rhea" id="RHEA-COMP:9703"/>
        <dbReference type="ChEBI" id="CHEBI:15378"/>
        <dbReference type="ChEBI" id="CHEBI:30616"/>
        <dbReference type="ChEBI" id="CHEBI:33019"/>
        <dbReference type="ChEBI" id="CHEBI:33384"/>
        <dbReference type="ChEBI" id="CHEBI:78442"/>
        <dbReference type="ChEBI" id="CHEBI:78533"/>
        <dbReference type="ChEBI" id="CHEBI:456215"/>
        <dbReference type="EC" id="6.1.1.11"/>
    </reaction>
</comment>
<reference evidence="11 12" key="1">
    <citation type="journal article" date="2016" name="Nat. Commun.">
        <title>Thousands of microbial genomes shed light on interconnected biogeochemical processes in an aquifer system.</title>
        <authorList>
            <person name="Anantharaman K."/>
            <person name="Brown C.T."/>
            <person name="Hug L.A."/>
            <person name="Sharon I."/>
            <person name="Castelle C.J."/>
            <person name="Probst A.J."/>
            <person name="Thomas B.C."/>
            <person name="Singh A."/>
            <person name="Wilkins M.J."/>
            <person name="Karaoz U."/>
            <person name="Brodie E.L."/>
            <person name="Williams K.H."/>
            <person name="Hubbard S.S."/>
            <person name="Banfield J.F."/>
        </authorList>
    </citation>
    <scope>NUCLEOTIDE SEQUENCE [LARGE SCALE GENOMIC DNA]</scope>
</reference>
<dbReference type="PRINTS" id="PR00981">
    <property type="entry name" value="TRNASYNTHSER"/>
</dbReference>
<dbReference type="GO" id="GO:0004828">
    <property type="term" value="F:serine-tRNA ligase activity"/>
    <property type="evidence" value="ECO:0007669"/>
    <property type="project" value="UniProtKB-UniRule"/>
</dbReference>
<dbReference type="GO" id="GO:0005737">
    <property type="term" value="C:cytoplasm"/>
    <property type="evidence" value="ECO:0007669"/>
    <property type="project" value="UniProtKB-SubCell"/>
</dbReference>
<evidence type="ECO:0000313" key="11">
    <source>
        <dbReference type="EMBL" id="OGZ18373.1"/>
    </source>
</evidence>
<dbReference type="GO" id="GO:0005524">
    <property type="term" value="F:ATP binding"/>
    <property type="evidence" value="ECO:0007669"/>
    <property type="project" value="UniProtKB-UniRule"/>
</dbReference>
<comment type="similarity">
    <text evidence="6">Belongs to the class-II aminoacyl-tRNA synthetase family. Type-1 seryl-tRNA synthetase subfamily.</text>
</comment>
<feature type="binding site" evidence="6">
    <location>
        <position position="275"/>
    </location>
    <ligand>
        <name>ATP</name>
        <dbReference type="ChEBI" id="CHEBI:30616"/>
    </ligand>
</feature>
<keyword evidence="5 6" id="KW-0030">Aminoacyl-tRNA synthetase</keyword>
<proteinExistence type="inferred from homology"/>
<evidence type="ECO:0000256" key="5">
    <source>
        <dbReference type="ARBA" id="ARBA00023146"/>
    </source>
</evidence>
<evidence type="ECO:0000256" key="3">
    <source>
        <dbReference type="ARBA" id="ARBA00022840"/>
    </source>
</evidence>
<feature type="binding site" evidence="8">
    <location>
        <begin position="275"/>
        <end position="278"/>
    </location>
    <ligand>
        <name>ATP</name>
        <dbReference type="ChEBI" id="CHEBI:30616"/>
    </ligand>
</feature>
<feature type="site" description="Important for serine binding" evidence="7">
    <location>
        <position position="381"/>
    </location>
</feature>
<dbReference type="InterPro" id="IPR002314">
    <property type="entry name" value="aa-tRNA-synt_IIb"/>
</dbReference>
<dbReference type="UniPathway" id="UPA00906">
    <property type="reaction ID" value="UER00895"/>
</dbReference>
<feature type="domain" description="Aminoacyl-transfer RNA synthetases class-II family profile" evidence="10">
    <location>
        <begin position="174"/>
        <end position="406"/>
    </location>
</feature>
<organism evidence="11 12">
    <name type="scientific">Candidatus Nealsonbacteria bacterium RBG_13_38_11</name>
    <dbReference type="NCBI Taxonomy" id="1801662"/>
    <lineage>
        <taxon>Bacteria</taxon>
        <taxon>Candidatus Nealsoniibacteriota</taxon>
    </lineage>
</organism>
<dbReference type="SUPFAM" id="SSF46589">
    <property type="entry name" value="tRNA-binding arm"/>
    <property type="match status" value="1"/>
</dbReference>
<comment type="subcellular location">
    <subcellularLocation>
        <location evidence="6">Cytoplasm</location>
    </subcellularLocation>
</comment>
<dbReference type="EC" id="6.1.1.11" evidence="6"/>
<evidence type="ECO:0000256" key="1">
    <source>
        <dbReference type="ARBA" id="ARBA00022598"/>
    </source>
</evidence>
<feature type="binding site" evidence="6 8">
    <location>
        <begin position="259"/>
        <end position="261"/>
    </location>
    <ligand>
        <name>ATP</name>
        <dbReference type="ChEBI" id="CHEBI:30616"/>
    </ligand>
</feature>
<dbReference type="NCBIfam" id="TIGR00414">
    <property type="entry name" value="serS"/>
    <property type="match status" value="1"/>
</dbReference>
<gene>
    <name evidence="6" type="primary">serS</name>
    <name evidence="11" type="ORF">A2Z68_02270</name>
</gene>
<feature type="binding site" evidence="7">
    <location>
        <position position="259"/>
    </location>
    <ligand>
        <name>L-serine</name>
        <dbReference type="ChEBI" id="CHEBI:33384"/>
    </ligand>
</feature>
<dbReference type="InterPro" id="IPR033729">
    <property type="entry name" value="SerRS_core"/>
</dbReference>
<dbReference type="InterPro" id="IPR002317">
    <property type="entry name" value="Ser-tRNA-ligase_type_1"/>
</dbReference>
<dbReference type="InterPro" id="IPR042103">
    <property type="entry name" value="SerRS_1_N_sf"/>
</dbReference>
<evidence type="ECO:0000256" key="7">
    <source>
        <dbReference type="PIRSR" id="PIRSR001529-1"/>
    </source>
</evidence>
<evidence type="ECO:0000256" key="9">
    <source>
        <dbReference type="SAM" id="Coils"/>
    </source>
</evidence>
<protein>
    <recommendedName>
        <fullName evidence="6">Serine--tRNA ligase</fullName>
        <ecNumber evidence="6">6.1.1.11</ecNumber>
    </recommendedName>
    <alternativeName>
        <fullName evidence="6">Seryl-tRNA synthetase</fullName>
        <shortName evidence="6">SerRS</shortName>
    </alternativeName>
    <alternativeName>
        <fullName evidence="6">Seryl-tRNA(Ser/Sec) synthetase</fullName>
    </alternativeName>
</protein>
<evidence type="ECO:0000256" key="2">
    <source>
        <dbReference type="ARBA" id="ARBA00022741"/>
    </source>
</evidence>
<dbReference type="HAMAP" id="MF_00176">
    <property type="entry name" value="Ser_tRNA_synth_type1"/>
    <property type="match status" value="1"/>
</dbReference>
<dbReference type="InterPro" id="IPR010978">
    <property type="entry name" value="tRNA-bd_arm"/>
</dbReference>
<dbReference type="InterPro" id="IPR015866">
    <property type="entry name" value="Ser-tRNA-synth_1_N"/>
</dbReference>
<comment type="catalytic activity">
    <reaction evidence="6">
        <text>tRNA(Sec) + L-serine + ATP = L-seryl-tRNA(Sec) + AMP + diphosphate + H(+)</text>
        <dbReference type="Rhea" id="RHEA:42580"/>
        <dbReference type="Rhea" id="RHEA-COMP:9742"/>
        <dbReference type="Rhea" id="RHEA-COMP:10128"/>
        <dbReference type="ChEBI" id="CHEBI:15378"/>
        <dbReference type="ChEBI" id="CHEBI:30616"/>
        <dbReference type="ChEBI" id="CHEBI:33019"/>
        <dbReference type="ChEBI" id="CHEBI:33384"/>
        <dbReference type="ChEBI" id="CHEBI:78442"/>
        <dbReference type="ChEBI" id="CHEBI:78533"/>
        <dbReference type="ChEBI" id="CHEBI:456215"/>
        <dbReference type="EC" id="6.1.1.11"/>
    </reaction>
</comment>
<dbReference type="GO" id="GO:0006434">
    <property type="term" value="P:seryl-tRNA aminoacylation"/>
    <property type="evidence" value="ECO:0007669"/>
    <property type="project" value="UniProtKB-UniRule"/>
</dbReference>
<comment type="domain">
    <text evidence="6">Consists of two distinct domains, a catalytic core and a N-terminal extension that is involved in tRNA binding.</text>
</comment>
<feature type="binding site" evidence="6 7">
    <location>
        <position position="282"/>
    </location>
    <ligand>
        <name>L-serine</name>
        <dbReference type="ChEBI" id="CHEBI:33384"/>
    </ligand>
</feature>
<evidence type="ECO:0000256" key="6">
    <source>
        <dbReference type="HAMAP-Rule" id="MF_00176"/>
    </source>
</evidence>
<feature type="binding site" evidence="6 8">
    <location>
        <begin position="346"/>
        <end position="349"/>
    </location>
    <ligand>
        <name>ATP</name>
        <dbReference type="ChEBI" id="CHEBI:30616"/>
    </ligand>
</feature>
<comment type="caution">
    <text evidence="11">The sequence shown here is derived from an EMBL/GenBank/DDBJ whole genome shotgun (WGS) entry which is preliminary data.</text>
</comment>
<feature type="coiled-coil region" evidence="9">
    <location>
        <begin position="37"/>
        <end position="101"/>
    </location>
</feature>
<keyword evidence="1 6" id="KW-0436">Ligase</keyword>
<evidence type="ECO:0000313" key="12">
    <source>
        <dbReference type="Proteomes" id="UP000176662"/>
    </source>
</evidence>
<dbReference type="CDD" id="cd00770">
    <property type="entry name" value="SerRS_core"/>
    <property type="match status" value="1"/>
</dbReference>
<dbReference type="Gene3D" id="3.30.930.10">
    <property type="entry name" value="Bira Bifunctional Protein, Domain 2"/>
    <property type="match status" value="1"/>
</dbReference>
<dbReference type="Proteomes" id="UP000176662">
    <property type="component" value="Unassembled WGS sequence"/>
</dbReference>
<feature type="binding site" evidence="7">
    <location>
        <position position="228"/>
    </location>
    <ligand>
        <name>L-serine</name>
        <dbReference type="ChEBI" id="CHEBI:33384"/>
    </ligand>
</feature>
<feature type="binding site" evidence="7">
    <location>
        <position position="379"/>
    </location>
    <ligand>
        <name>L-serine</name>
        <dbReference type="ChEBI" id="CHEBI:33384"/>
    </ligand>
</feature>
<dbReference type="AlphaFoldDB" id="A0A1G2DXW8"/>
<comment type="function">
    <text evidence="6">Catalyzes the attachment of serine to tRNA(Ser). Is also able to aminoacylate tRNA(Sec) with serine, to form the misacylated tRNA L-seryl-tRNA(Sec), which will be further converted into selenocysteinyl-tRNA(Sec).</text>
</comment>
<dbReference type="SUPFAM" id="SSF55681">
    <property type="entry name" value="Class II aaRS and biotin synthetases"/>
    <property type="match status" value="1"/>
</dbReference>
<evidence type="ECO:0000256" key="4">
    <source>
        <dbReference type="ARBA" id="ARBA00022917"/>
    </source>
</evidence>
<dbReference type="Gene3D" id="1.10.287.40">
    <property type="entry name" value="Serine-tRNA synthetase, tRNA binding domain"/>
    <property type="match status" value="1"/>
</dbReference>
<name>A0A1G2DXW8_9BACT</name>
<sequence length="419" mass="48204">MLDIKLIREDPEKIKKACEQKRVKADIDELLDIDRRRREALQGIEDMRSKKNKANKEIQKTASLREKNKIILEMKELDRNSDRLDKNLKDLEKKFNKLMCRIPNICLKGVPIGDEKDSKVMEKVGKETKFDFKTKDYMEIGESLGLIDVKRAAKITGTRFGFLKGEIALMEFALIRFAFDLLVKKGFMPVIPPVMIKSEMAMGMGFIQQTDDEEAYYLPKDDLYLTATSEQALGSMHSGEVFGENDLPKRYAGFSTCFRREAGSYGKDTKGIFRVHQFDKVEMFSFAKPEDSIKEHKLLLDIQKELMNELKLPYQVVNIASGDLGLPAAAKYDIETWIPSENRYRETHSTSNCTDFQARRLNVRYKDKSGKLNFVHTLNGTAFAIGRMIIAILENYQQKDGSVKVPEALQKYLNFKEIK</sequence>
<accession>A0A1G2DXW8</accession>
<keyword evidence="2 6" id="KW-0547">Nucleotide-binding</keyword>
<keyword evidence="4 6" id="KW-0648">Protein biosynthesis</keyword>
<comment type="pathway">
    <text evidence="6">Aminoacyl-tRNA biosynthesis; selenocysteinyl-tRNA(Sec) biosynthesis; L-seryl-tRNA(Sec) from L-serine and tRNA(Sec): step 1/1.</text>
</comment>
<dbReference type="GO" id="GO:0016260">
    <property type="term" value="P:selenocysteine biosynthetic process"/>
    <property type="evidence" value="ECO:0007669"/>
    <property type="project" value="UniProtKB-UniRule"/>
</dbReference>
<dbReference type="PIRSF" id="PIRSF001529">
    <property type="entry name" value="Ser-tRNA-synth_IIa"/>
    <property type="match status" value="1"/>
</dbReference>
<dbReference type="EMBL" id="MHLX01000041">
    <property type="protein sequence ID" value="OGZ18373.1"/>
    <property type="molecule type" value="Genomic_DNA"/>
</dbReference>
<dbReference type="PANTHER" id="PTHR11778">
    <property type="entry name" value="SERYL-TRNA SYNTHETASE"/>
    <property type="match status" value="1"/>
</dbReference>
<evidence type="ECO:0000259" key="10">
    <source>
        <dbReference type="PROSITE" id="PS50862"/>
    </source>
</evidence>
<keyword evidence="9" id="KW-0175">Coiled coil</keyword>
<dbReference type="InterPro" id="IPR006195">
    <property type="entry name" value="aa-tRNA-synth_II"/>
</dbReference>
<dbReference type="PROSITE" id="PS50862">
    <property type="entry name" value="AA_TRNA_LIGASE_II"/>
    <property type="match status" value="1"/>
</dbReference>
<keyword evidence="6" id="KW-0963">Cytoplasm</keyword>
<comment type="subunit">
    <text evidence="6">Homodimer. The tRNA molecule binds across the dimer.</text>
</comment>
<keyword evidence="3 6" id="KW-0067">ATP-binding</keyword>
<evidence type="ECO:0000256" key="8">
    <source>
        <dbReference type="PIRSR" id="PIRSR001529-2"/>
    </source>
</evidence>
<dbReference type="InterPro" id="IPR045864">
    <property type="entry name" value="aa-tRNA-synth_II/BPL/LPL"/>
</dbReference>